<keyword evidence="3" id="KW-1185">Reference proteome</keyword>
<dbReference type="EMBL" id="JABBNB010000015">
    <property type="protein sequence ID" value="NMO02634.1"/>
    <property type="molecule type" value="Genomic_DNA"/>
</dbReference>
<dbReference type="RefSeq" id="WP_170195138.1">
    <property type="nucleotide sequence ID" value="NZ_JABBNB010000015.1"/>
</dbReference>
<name>A0A848KUS9_9ACTN</name>
<evidence type="ECO:0000313" key="2">
    <source>
        <dbReference type="EMBL" id="NMO02634.1"/>
    </source>
</evidence>
<evidence type="ECO:0000259" key="1">
    <source>
        <dbReference type="Pfam" id="PF12680"/>
    </source>
</evidence>
<dbReference type="AlphaFoldDB" id="A0A848KUS9"/>
<evidence type="ECO:0000313" key="3">
    <source>
        <dbReference type="Proteomes" id="UP000550729"/>
    </source>
</evidence>
<comment type="caution">
    <text evidence="2">The sequence shown here is derived from an EMBL/GenBank/DDBJ whole genome shotgun (WGS) entry which is preliminary data.</text>
</comment>
<dbReference type="SUPFAM" id="SSF54427">
    <property type="entry name" value="NTF2-like"/>
    <property type="match status" value="1"/>
</dbReference>
<dbReference type="Proteomes" id="UP000550729">
    <property type="component" value="Unassembled WGS sequence"/>
</dbReference>
<feature type="domain" description="SnoaL-like" evidence="1">
    <location>
        <begin position="10"/>
        <end position="109"/>
    </location>
</feature>
<sequence length="140" mass="15427">MSTIDQLRVAVEERDLEALDALFADDARVFSPMKFSPFTGRPVIKTLFGVLLTKVFDDFRYVGELAGTCEMADGERAPTHALVLRASVGERQIHGIDLVQLNEQGLIEEFTIMLRPRSGLDAVAERVNAGLIELGVLAPR</sequence>
<dbReference type="InterPro" id="IPR032710">
    <property type="entry name" value="NTF2-like_dom_sf"/>
</dbReference>
<gene>
    <name evidence="2" type="ORF">HH308_15585</name>
</gene>
<organism evidence="2 3">
    <name type="scientific">Gordonia asplenii</name>
    <dbReference type="NCBI Taxonomy" id="2725283"/>
    <lineage>
        <taxon>Bacteria</taxon>
        <taxon>Bacillati</taxon>
        <taxon>Actinomycetota</taxon>
        <taxon>Actinomycetes</taxon>
        <taxon>Mycobacteriales</taxon>
        <taxon>Gordoniaceae</taxon>
        <taxon>Gordonia</taxon>
    </lineage>
</organism>
<protein>
    <submittedName>
        <fullName evidence="2">SnoaL-like domain-containing protein</fullName>
    </submittedName>
</protein>
<dbReference type="InterPro" id="IPR037401">
    <property type="entry name" value="SnoaL-like"/>
</dbReference>
<accession>A0A848KUS9</accession>
<reference evidence="2 3" key="1">
    <citation type="submission" date="2020-04" db="EMBL/GenBank/DDBJ databases">
        <title>Gordonia sp. nov. TBRC 11910.</title>
        <authorList>
            <person name="Suriyachadkun C."/>
        </authorList>
    </citation>
    <scope>NUCLEOTIDE SEQUENCE [LARGE SCALE GENOMIC DNA]</scope>
    <source>
        <strain evidence="2 3">TBRC 11910</strain>
    </source>
</reference>
<proteinExistence type="predicted"/>
<dbReference type="Gene3D" id="3.10.450.50">
    <property type="match status" value="1"/>
</dbReference>
<dbReference type="Pfam" id="PF12680">
    <property type="entry name" value="SnoaL_2"/>
    <property type="match status" value="1"/>
</dbReference>